<name>B9M8J6_GEODF</name>
<dbReference type="Gene3D" id="3.30.2130.10">
    <property type="entry name" value="VC0802-like"/>
    <property type="match status" value="1"/>
</dbReference>
<organism evidence="2 3">
    <name type="scientific">Geotalea daltonii (strain DSM 22248 / JCM 15807 / FRC-32)</name>
    <name type="common">Geobacter daltonii</name>
    <dbReference type="NCBI Taxonomy" id="316067"/>
    <lineage>
        <taxon>Bacteria</taxon>
        <taxon>Pseudomonadati</taxon>
        <taxon>Thermodesulfobacteriota</taxon>
        <taxon>Desulfuromonadia</taxon>
        <taxon>Geobacterales</taxon>
        <taxon>Geobacteraceae</taxon>
        <taxon>Geotalea</taxon>
    </lineage>
</organism>
<proteinExistence type="predicted"/>
<dbReference type="InterPro" id="IPR045739">
    <property type="entry name" value="ACT_dom_pair"/>
</dbReference>
<dbReference type="CDD" id="cd04882">
    <property type="entry name" value="ACT_Bt0572_2"/>
    <property type="match status" value="1"/>
</dbReference>
<dbReference type="KEGG" id="geo:Geob_0158"/>
<dbReference type="SUPFAM" id="SSF55021">
    <property type="entry name" value="ACT-like"/>
    <property type="match status" value="2"/>
</dbReference>
<dbReference type="Pfam" id="PF19571">
    <property type="entry name" value="ACT_8"/>
    <property type="match status" value="1"/>
</dbReference>
<evidence type="ECO:0000313" key="2">
    <source>
        <dbReference type="EMBL" id="ACM18531.1"/>
    </source>
</evidence>
<reference evidence="2 3" key="1">
    <citation type="submission" date="2009-01" db="EMBL/GenBank/DDBJ databases">
        <title>Complete sequence of Geobacter sp. FRC-32.</title>
        <authorList>
            <consortium name="US DOE Joint Genome Institute"/>
            <person name="Lucas S."/>
            <person name="Copeland A."/>
            <person name="Lapidus A."/>
            <person name="Glavina del Rio T."/>
            <person name="Dalin E."/>
            <person name="Tice H."/>
            <person name="Bruce D."/>
            <person name="Goodwin L."/>
            <person name="Pitluck S."/>
            <person name="Saunders E."/>
            <person name="Brettin T."/>
            <person name="Detter J.C."/>
            <person name="Han C."/>
            <person name="Larimer F."/>
            <person name="Land M."/>
            <person name="Hauser L."/>
            <person name="Kyrpides N."/>
            <person name="Ovchinnikova G."/>
            <person name="Kostka J."/>
            <person name="Richardson P."/>
        </authorList>
    </citation>
    <scope>NUCLEOTIDE SEQUENCE [LARGE SCALE GENOMIC DNA]</scope>
    <source>
        <strain evidence="3">DSM 22248 / JCM 15807 / FRC-32</strain>
    </source>
</reference>
<dbReference type="PANTHER" id="PTHR40099">
    <property type="entry name" value="ACETOLACTATE SYNTHASE, SMALL SUBUNIT"/>
    <property type="match status" value="1"/>
</dbReference>
<feature type="domain" description="ACT" evidence="1">
    <location>
        <begin position="5"/>
        <end position="85"/>
    </location>
</feature>
<dbReference type="RefSeq" id="WP_012645260.1">
    <property type="nucleotide sequence ID" value="NC_011979.1"/>
</dbReference>
<dbReference type="OrthoDB" id="9790662at2"/>
<sequence length="152" mass="16594">MKLKQLSVFLENSPGRLYEATKALGDAGLNLKSLSICDTAGFGVLRILVSDVVKARRVIMEKQLPARVDDVVAIEVDDTPGSLANNVLRLFLDYQVNVEYMYALAGTGPSSGKAVMIFRFSDNDRAIELMLDNGIKILDAEAFGMVESPRPV</sequence>
<dbReference type="HOGENOM" id="CLU_136790_2_1_7"/>
<dbReference type="CDD" id="cd04908">
    <property type="entry name" value="ACT_Bt0572_1"/>
    <property type="match status" value="1"/>
</dbReference>
<keyword evidence="3" id="KW-1185">Reference proteome</keyword>
<dbReference type="PANTHER" id="PTHR40099:SF1">
    <property type="entry name" value="ACETOLACTATE SYNTHASE, SMALL SUBUNIT"/>
    <property type="match status" value="1"/>
</dbReference>
<evidence type="ECO:0000259" key="1">
    <source>
        <dbReference type="PROSITE" id="PS51671"/>
    </source>
</evidence>
<dbReference type="InterPro" id="IPR045865">
    <property type="entry name" value="ACT-like_dom_sf"/>
</dbReference>
<dbReference type="STRING" id="316067.Geob_0158"/>
<dbReference type="InterPro" id="IPR002912">
    <property type="entry name" value="ACT_dom"/>
</dbReference>
<dbReference type="AlphaFoldDB" id="B9M8J6"/>
<gene>
    <name evidence="2" type="ordered locus">Geob_0158</name>
</gene>
<dbReference type="Proteomes" id="UP000007721">
    <property type="component" value="Chromosome"/>
</dbReference>
<evidence type="ECO:0000313" key="3">
    <source>
        <dbReference type="Proteomes" id="UP000007721"/>
    </source>
</evidence>
<dbReference type="eggNOG" id="COG4747">
    <property type="taxonomic scope" value="Bacteria"/>
</dbReference>
<protein>
    <submittedName>
        <fullName evidence="2">ACT domain protein</fullName>
    </submittedName>
</protein>
<accession>B9M8J6</accession>
<dbReference type="PROSITE" id="PS51671">
    <property type="entry name" value="ACT"/>
    <property type="match status" value="1"/>
</dbReference>
<dbReference type="EMBL" id="CP001390">
    <property type="protein sequence ID" value="ACM18531.1"/>
    <property type="molecule type" value="Genomic_DNA"/>
</dbReference>